<dbReference type="SUPFAM" id="SSF52047">
    <property type="entry name" value="RNI-like"/>
    <property type="match status" value="1"/>
</dbReference>
<evidence type="ECO:0000313" key="2">
    <source>
        <dbReference type="Proteomes" id="UP001163846"/>
    </source>
</evidence>
<dbReference type="Proteomes" id="UP001163846">
    <property type="component" value="Unassembled WGS sequence"/>
</dbReference>
<protein>
    <recommendedName>
        <fullName evidence="3">F-box domain-containing protein</fullName>
    </recommendedName>
</protein>
<accession>A0AA38UBX4</accession>
<evidence type="ECO:0000313" key="1">
    <source>
        <dbReference type="EMBL" id="KAJ3836684.1"/>
    </source>
</evidence>
<evidence type="ECO:0008006" key="3">
    <source>
        <dbReference type="Google" id="ProtNLM"/>
    </source>
</evidence>
<gene>
    <name evidence="1" type="ORF">F5878DRAFT_249635</name>
</gene>
<comment type="caution">
    <text evidence="1">The sequence shown here is derived from an EMBL/GenBank/DDBJ whole genome shotgun (WGS) entry which is preliminary data.</text>
</comment>
<sequence>MNTNIISSAPACSQCFYSPQLDSPPALPSHSTRINHLLDTNEAPTEEEKLAFQAFIAVCQPFLAHLDTRFASVQALALEIKANKESFASTMSEIKQALNPVRRLPKDILKLIFRYGAEYDKAEEEYFASVSHSLDLRSLPWVFGRVCRRWRHLIVYEWPEYWTRIKLQLERPGSPKQLPLVQSLLSIFLHRSQNLPLTLYVSMPYTFSMDLAAGFLNILFAHSRRWKSLFLSGGQRLNEVLFVPEDSFPSLERIQIRDTVHRKGDTRMVFPIVHASNLKSWTSVGNTFSTSVRLLPPSTICQQITDYTISGVSSSEVIEVIRLFPHLRVLSVRELSPNTPHAALSEVVRLPELVQLCIRQDPANDYPASAITALLDSLSCPALVHLSLYVDRKVSESVQKFEERSQFVLQHFVVGEDAATFVKGFRNCLALERIDIKGNYNYQSIHYVLAFLYAPSTTATLTSDVLSLTRPTARFPNLRRLQFYLSVIPFVDAFMESAYANMGVRMFYPDLVVPLELVITTPKEQAKKMLEHQFTGAYELGAL</sequence>
<organism evidence="1 2">
    <name type="scientific">Lentinula raphanica</name>
    <dbReference type="NCBI Taxonomy" id="153919"/>
    <lineage>
        <taxon>Eukaryota</taxon>
        <taxon>Fungi</taxon>
        <taxon>Dikarya</taxon>
        <taxon>Basidiomycota</taxon>
        <taxon>Agaricomycotina</taxon>
        <taxon>Agaricomycetes</taxon>
        <taxon>Agaricomycetidae</taxon>
        <taxon>Agaricales</taxon>
        <taxon>Marasmiineae</taxon>
        <taxon>Omphalotaceae</taxon>
        <taxon>Lentinula</taxon>
    </lineage>
</organism>
<reference evidence="1" key="1">
    <citation type="submission" date="2022-08" db="EMBL/GenBank/DDBJ databases">
        <authorList>
            <consortium name="DOE Joint Genome Institute"/>
            <person name="Min B."/>
            <person name="Riley R."/>
            <person name="Sierra-Patev S."/>
            <person name="Naranjo-Ortiz M."/>
            <person name="Looney B."/>
            <person name="Konkel Z."/>
            <person name="Slot J.C."/>
            <person name="Sakamoto Y."/>
            <person name="Steenwyk J.L."/>
            <person name="Rokas A."/>
            <person name="Carro J."/>
            <person name="Camarero S."/>
            <person name="Ferreira P."/>
            <person name="Molpeceres G."/>
            <person name="Ruiz-Duenas F.J."/>
            <person name="Serrano A."/>
            <person name="Henrissat B."/>
            <person name="Drula E."/>
            <person name="Hughes K.W."/>
            <person name="Mata J.L."/>
            <person name="Ishikawa N.K."/>
            <person name="Vargas-Isla R."/>
            <person name="Ushijima S."/>
            <person name="Smith C.A."/>
            <person name="Ahrendt S."/>
            <person name="Andreopoulos W."/>
            <person name="He G."/>
            <person name="Labutti K."/>
            <person name="Lipzen A."/>
            <person name="Ng V."/>
            <person name="Sandor L."/>
            <person name="Barry K."/>
            <person name="Martinez A.T."/>
            <person name="Xiao Y."/>
            <person name="Gibbons J.G."/>
            <person name="Terashima K."/>
            <person name="Hibbett D.S."/>
            <person name="Grigoriev I.V."/>
        </authorList>
    </citation>
    <scope>NUCLEOTIDE SEQUENCE</scope>
    <source>
        <strain evidence="1">TFB9207</strain>
    </source>
</reference>
<dbReference type="AlphaFoldDB" id="A0AA38UBX4"/>
<dbReference type="Gene3D" id="3.80.10.10">
    <property type="entry name" value="Ribonuclease Inhibitor"/>
    <property type="match status" value="1"/>
</dbReference>
<name>A0AA38UBX4_9AGAR</name>
<keyword evidence="2" id="KW-1185">Reference proteome</keyword>
<proteinExistence type="predicted"/>
<dbReference type="InterPro" id="IPR032675">
    <property type="entry name" value="LRR_dom_sf"/>
</dbReference>
<dbReference type="EMBL" id="MU806301">
    <property type="protein sequence ID" value="KAJ3836684.1"/>
    <property type="molecule type" value="Genomic_DNA"/>
</dbReference>